<feature type="transmembrane region" description="Helical" evidence="1">
    <location>
        <begin position="275"/>
        <end position="299"/>
    </location>
</feature>
<feature type="transmembrane region" description="Helical" evidence="1">
    <location>
        <begin position="365"/>
        <end position="383"/>
    </location>
</feature>
<feature type="transmembrane region" description="Helical" evidence="1">
    <location>
        <begin position="184"/>
        <end position="205"/>
    </location>
</feature>
<name>A0A6J6NGM9_9ZZZZ</name>
<feature type="transmembrane region" description="Helical" evidence="1">
    <location>
        <begin position="450"/>
        <end position="469"/>
    </location>
</feature>
<feature type="transmembrane region" description="Helical" evidence="1">
    <location>
        <begin position="41"/>
        <end position="59"/>
    </location>
</feature>
<proteinExistence type="predicted"/>
<feature type="transmembrane region" description="Helical" evidence="1">
    <location>
        <begin position="334"/>
        <end position="353"/>
    </location>
</feature>
<dbReference type="EMBL" id="CAEZXL010000071">
    <property type="protein sequence ID" value="CAB4685770.1"/>
    <property type="molecule type" value="Genomic_DNA"/>
</dbReference>
<feature type="transmembrane region" description="Helical" evidence="1">
    <location>
        <begin position="420"/>
        <end position="438"/>
    </location>
</feature>
<accession>A0A6J6NGM9</accession>
<keyword evidence="1" id="KW-0812">Transmembrane</keyword>
<feature type="transmembrane region" description="Helical" evidence="1">
    <location>
        <begin position="155"/>
        <end position="172"/>
    </location>
</feature>
<gene>
    <name evidence="2" type="ORF">UFOPK2373_00523</name>
</gene>
<keyword evidence="1" id="KW-1133">Transmembrane helix</keyword>
<feature type="transmembrane region" description="Helical" evidence="1">
    <location>
        <begin position="390"/>
        <end position="408"/>
    </location>
</feature>
<feature type="transmembrane region" description="Helical" evidence="1">
    <location>
        <begin position="481"/>
        <end position="498"/>
    </location>
</feature>
<evidence type="ECO:0000313" key="2">
    <source>
        <dbReference type="EMBL" id="CAB4685770.1"/>
    </source>
</evidence>
<sequence length="569" mass="62189">MIGEERINSLLIRQMLVALVFAAITFRQLSRVSRTEKKSLVLGWFALSYLGPVALGVYLPMYVQYWLPAGTWLDELSPLPFVLALAIPTFFNKSIAKGKRSLTALDVPVLVLVLIELNKALAAGINTYEGLDRLAIVLTLAAAFAYWRSVAEKQIAWVYGGYVLGGLGALVIGNELQRRLLPDLVVPELYTVLLSLSLYVGAIFLSKRTELKAVTKSLLRVDIPVLIPVVISIAYSTTQDLSDLLNVSRLLLSALVFTGYARWKLASSKIMTWSALSYLGTIGSALVLVRLLYIFAPGIWTGPEIMSLALTGAVFVGNQGVSKVREFKTSLIRYGLPFATLIVPSIFYSYAALSDSFDVMGIDQLIRILTLVVVSLVSFVLAMRAGNLGVSIVGGSSLALIVLPLSWVRAGDSVNSESIVSLRSIVIAAFLWALLALLTRVKVLPRTSYIYLGIPMAVALVPTLFISIQALGNPELTSVDWWRFGITVTVSLVLLIVGSLRNLGGLFFPGLVGVFLGVLPYAFKPIASRSWFLWMILLLIAAIMIWIAVRLEQMRKVGKSSISWVKALK</sequence>
<dbReference type="AlphaFoldDB" id="A0A6J6NGM9"/>
<keyword evidence="1" id="KW-0472">Membrane</keyword>
<feature type="transmembrane region" description="Helical" evidence="1">
    <location>
        <begin position="505"/>
        <end position="523"/>
    </location>
</feature>
<evidence type="ECO:0000256" key="1">
    <source>
        <dbReference type="SAM" id="Phobius"/>
    </source>
</evidence>
<reference evidence="2" key="1">
    <citation type="submission" date="2020-05" db="EMBL/GenBank/DDBJ databases">
        <authorList>
            <person name="Chiriac C."/>
            <person name="Salcher M."/>
            <person name="Ghai R."/>
            <person name="Kavagutti S V."/>
        </authorList>
    </citation>
    <scope>NUCLEOTIDE SEQUENCE</scope>
</reference>
<organism evidence="2">
    <name type="scientific">freshwater metagenome</name>
    <dbReference type="NCBI Taxonomy" id="449393"/>
    <lineage>
        <taxon>unclassified sequences</taxon>
        <taxon>metagenomes</taxon>
        <taxon>ecological metagenomes</taxon>
    </lineage>
</organism>
<feature type="transmembrane region" description="Helical" evidence="1">
    <location>
        <begin position="12"/>
        <end position="29"/>
    </location>
</feature>
<feature type="transmembrane region" description="Helical" evidence="1">
    <location>
        <begin position="305"/>
        <end position="322"/>
    </location>
</feature>
<feature type="transmembrane region" description="Helical" evidence="1">
    <location>
        <begin position="529"/>
        <end position="549"/>
    </location>
</feature>
<protein>
    <submittedName>
        <fullName evidence="2">Unannotated protein</fullName>
    </submittedName>
</protein>
<feature type="transmembrane region" description="Helical" evidence="1">
    <location>
        <begin position="79"/>
        <end position="95"/>
    </location>
</feature>